<keyword evidence="3 6" id="KW-0812">Transmembrane</keyword>
<feature type="transmembrane region" description="Helical" evidence="6">
    <location>
        <begin position="302"/>
        <end position="326"/>
    </location>
</feature>
<dbReference type="Proteomes" id="UP000681343">
    <property type="component" value="Plasmid pMM35_01"/>
</dbReference>
<feature type="transmembrane region" description="Helical" evidence="6">
    <location>
        <begin position="139"/>
        <end position="163"/>
    </location>
</feature>
<feature type="transmembrane region" description="Helical" evidence="6">
    <location>
        <begin position="263"/>
        <end position="290"/>
    </location>
</feature>
<keyword evidence="7" id="KW-0614">Plasmid</keyword>
<evidence type="ECO:0000256" key="2">
    <source>
        <dbReference type="ARBA" id="ARBA00022448"/>
    </source>
</evidence>
<accession>A0A810PZU8</accession>
<protein>
    <submittedName>
        <fullName evidence="7">Sodium-dependent transporter</fullName>
    </submittedName>
</protein>
<evidence type="ECO:0000256" key="4">
    <source>
        <dbReference type="ARBA" id="ARBA00022989"/>
    </source>
</evidence>
<dbReference type="CDD" id="cd10336">
    <property type="entry name" value="SLC6sbd_Tyt1-Like"/>
    <property type="match status" value="1"/>
</dbReference>
<dbReference type="PANTHER" id="PTHR42948">
    <property type="entry name" value="TRANSPORTER"/>
    <property type="match status" value="1"/>
</dbReference>
<dbReference type="PANTHER" id="PTHR42948:SF1">
    <property type="entry name" value="TRANSPORTER"/>
    <property type="match status" value="1"/>
</dbReference>
<evidence type="ECO:0000313" key="7">
    <source>
        <dbReference type="EMBL" id="BCK79597.1"/>
    </source>
</evidence>
<keyword evidence="5 6" id="KW-0472">Membrane</keyword>
<dbReference type="KEGG" id="vfa:MM35RIKEN_17890"/>
<feature type="transmembrane region" description="Helical" evidence="6">
    <location>
        <begin position="459"/>
        <end position="485"/>
    </location>
</feature>
<keyword evidence="2" id="KW-0813">Transport</keyword>
<sequence length="486" mass="52446">MRFNALKWQWFEELSATEAEKRKKAAALRGPPGGRIFCGRTGEAMKEKSTKNFGTRWGFILASVGSAVGMANVWGFPNKLGSNGGGAFLLIYLLFVFIFSYVGLPAEFAMGRRAGTGTLGAYENAWSTRSKGMGKAGGLLGWLPLAGSLCIAIGYAVIVTYILKALVDSVVGTLMTADTAAWFGEFSSTPFSVVPYHIIVVVGTLLTLYLGAHSIEKTNKIMMPVFFIIFLVLAVRVALLPGAAEGYRFMFTPDWAALKDPMIWIWAMGQAFFSLSVTGSGMIVYGAYLSKEEDVVHMAQRTALFDTIAAVVAALVIIPACFSYDLDVGAGPGLLFVTLPTILQDIPLGRLFAIILYVAMIFAGVSSLQNMFEAVAESLLHKFPKLNRTAALAVLCVLCLGAGLFMEPIAKWGPWMDLVSIYIIPIGATLGAVSWFYVMKKDDLLTAINTGSHKTRGALWYSVGRYVYVPLALVLCLVALIGGVAF</sequence>
<dbReference type="SUPFAM" id="SSF161070">
    <property type="entry name" value="SNF-like"/>
    <property type="match status" value="1"/>
</dbReference>
<dbReference type="NCBIfam" id="NF037979">
    <property type="entry name" value="Na_transp"/>
    <property type="match status" value="1"/>
</dbReference>
<feature type="transmembrane region" description="Helical" evidence="6">
    <location>
        <begin position="193"/>
        <end position="212"/>
    </location>
</feature>
<comment type="subcellular location">
    <subcellularLocation>
        <location evidence="1">Membrane</location>
        <topology evidence="1">Multi-pass membrane protein</topology>
    </subcellularLocation>
</comment>
<feature type="transmembrane region" description="Helical" evidence="6">
    <location>
        <begin position="55"/>
        <end position="74"/>
    </location>
</feature>
<feature type="transmembrane region" description="Helical" evidence="6">
    <location>
        <begin position="224"/>
        <end position="243"/>
    </location>
</feature>
<evidence type="ECO:0000256" key="6">
    <source>
        <dbReference type="SAM" id="Phobius"/>
    </source>
</evidence>
<evidence type="ECO:0000256" key="1">
    <source>
        <dbReference type="ARBA" id="ARBA00004141"/>
    </source>
</evidence>
<evidence type="ECO:0000256" key="3">
    <source>
        <dbReference type="ARBA" id="ARBA00022692"/>
    </source>
</evidence>
<evidence type="ECO:0000256" key="5">
    <source>
        <dbReference type="ARBA" id="ARBA00023136"/>
    </source>
</evidence>
<dbReference type="InterPro" id="IPR000175">
    <property type="entry name" value="Na/ntran_symport"/>
</dbReference>
<dbReference type="Pfam" id="PF00209">
    <property type="entry name" value="SNF"/>
    <property type="match status" value="2"/>
</dbReference>
<feature type="transmembrane region" description="Helical" evidence="6">
    <location>
        <begin position="346"/>
        <end position="368"/>
    </location>
</feature>
<feature type="transmembrane region" description="Helical" evidence="6">
    <location>
        <begin position="389"/>
        <end position="406"/>
    </location>
</feature>
<organism evidence="7 8">
    <name type="scientific">Vescimonas fastidiosa</name>
    <dbReference type="NCBI Taxonomy" id="2714353"/>
    <lineage>
        <taxon>Bacteria</taxon>
        <taxon>Bacillati</taxon>
        <taxon>Bacillota</taxon>
        <taxon>Clostridia</taxon>
        <taxon>Eubacteriales</taxon>
        <taxon>Oscillospiraceae</taxon>
        <taxon>Vescimonas</taxon>
    </lineage>
</organism>
<keyword evidence="8" id="KW-1185">Reference proteome</keyword>
<dbReference type="EMBL" id="AP023416">
    <property type="protein sequence ID" value="BCK79597.1"/>
    <property type="molecule type" value="Genomic_DNA"/>
</dbReference>
<dbReference type="GO" id="GO:0016020">
    <property type="term" value="C:membrane"/>
    <property type="evidence" value="ECO:0007669"/>
    <property type="project" value="UniProtKB-SubCell"/>
</dbReference>
<feature type="transmembrane region" description="Helical" evidence="6">
    <location>
        <begin position="418"/>
        <end position="438"/>
    </location>
</feature>
<keyword evidence="4 6" id="KW-1133">Transmembrane helix</keyword>
<feature type="transmembrane region" description="Helical" evidence="6">
    <location>
        <begin position="86"/>
        <end position="104"/>
    </location>
</feature>
<geneLocation type="plasmid" evidence="7 8">
    <name>pMM35_01</name>
</geneLocation>
<dbReference type="PRINTS" id="PR00176">
    <property type="entry name" value="NANEUSMPORT"/>
</dbReference>
<dbReference type="AlphaFoldDB" id="A0A810PZU8"/>
<reference evidence="7" key="1">
    <citation type="submission" date="2020-09" db="EMBL/GenBank/DDBJ databases">
        <title>New species isolated from human feces.</title>
        <authorList>
            <person name="Kitahara M."/>
            <person name="Shigeno Y."/>
            <person name="Shime M."/>
            <person name="Matsumoto Y."/>
            <person name="Nakamura S."/>
            <person name="Motooka D."/>
            <person name="Fukuoka S."/>
            <person name="Nishikawa H."/>
            <person name="Benno Y."/>
        </authorList>
    </citation>
    <scope>NUCLEOTIDE SEQUENCE</scope>
    <source>
        <strain evidence="7">MM35</strain>
        <plasmid evidence="7">pMM35_01</plasmid>
    </source>
</reference>
<dbReference type="InterPro" id="IPR037272">
    <property type="entry name" value="SNS_sf"/>
</dbReference>
<dbReference type="PROSITE" id="PS50267">
    <property type="entry name" value="NA_NEUROTRAN_SYMP_3"/>
    <property type="match status" value="1"/>
</dbReference>
<proteinExistence type="predicted"/>
<evidence type="ECO:0000313" key="8">
    <source>
        <dbReference type="Proteomes" id="UP000681343"/>
    </source>
</evidence>
<gene>
    <name evidence="7" type="ORF">MM35RIKEN_17890</name>
</gene>
<dbReference type="InterPro" id="IPR047218">
    <property type="entry name" value="YocR/YhdH-like"/>
</dbReference>
<name>A0A810PZU8_9FIRM</name>